<dbReference type="Pfam" id="PF00198">
    <property type="entry name" value="2-oxoacid_dh"/>
    <property type="match status" value="1"/>
</dbReference>
<dbReference type="InterPro" id="IPR001078">
    <property type="entry name" value="2-oxoacid_DH_actylTfrase"/>
</dbReference>
<feature type="non-terminal residue" evidence="5">
    <location>
        <position position="1"/>
    </location>
</feature>
<comment type="cofactor">
    <cofactor evidence="1">
        <name>(R)-lipoate</name>
        <dbReference type="ChEBI" id="CHEBI:83088"/>
    </cofactor>
</comment>
<evidence type="ECO:0000256" key="3">
    <source>
        <dbReference type="ARBA" id="ARBA00023315"/>
    </source>
</evidence>
<feature type="domain" description="2-oxoacid dehydrogenase acyltransferase catalytic" evidence="4">
    <location>
        <begin position="2"/>
        <end position="71"/>
    </location>
</feature>
<evidence type="ECO:0000256" key="2">
    <source>
        <dbReference type="ARBA" id="ARBA00022679"/>
    </source>
</evidence>
<keyword evidence="2" id="KW-0808">Transferase</keyword>
<dbReference type="InterPro" id="IPR023213">
    <property type="entry name" value="CAT-like_dom_sf"/>
</dbReference>
<proteinExistence type="predicted"/>
<dbReference type="PANTHER" id="PTHR43178:SF5">
    <property type="entry name" value="LIPOAMIDE ACYLTRANSFERASE COMPONENT OF BRANCHED-CHAIN ALPHA-KETO ACID DEHYDROGENASE COMPLEX, MITOCHONDRIAL"/>
    <property type="match status" value="1"/>
</dbReference>
<keyword evidence="3" id="KW-0012">Acyltransferase</keyword>
<dbReference type="GO" id="GO:0031405">
    <property type="term" value="F:lipoic acid binding"/>
    <property type="evidence" value="ECO:0007669"/>
    <property type="project" value="TreeGrafter"/>
</dbReference>
<protein>
    <recommendedName>
        <fullName evidence="4">2-oxoacid dehydrogenase acyltransferase catalytic domain-containing protein</fullName>
    </recommendedName>
</protein>
<dbReference type="SUPFAM" id="SSF52777">
    <property type="entry name" value="CoA-dependent acyltransferases"/>
    <property type="match status" value="1"/>
</dbReference>
<reference evidence="5" key="1">
    <citation type="submission" date="2018-05" db="EMBL/GenBank/DDBJ databases">
        <authorList>
            <person name="Lanie J.A."/>
            <person name="Ng W.-L."/>
            <person name="Kazmierczak K.M."/>
            <person name="Andrzejewski T.M."/>
            <person name="Davidsen T.M."/>
            <person name="Wayne K.J."/>
            <person name="Tettelin H."/>
            <person name="Glass J.I."/>
            <person name="Rusch D."/>
            <person name="Podicherti R."/>
            <person name="Tsui H.-C.T."/>
            <person name="Winkler M.E."/>
        </authorList>
    </citation>
    <scope>NUCLEOTIDE SEQUENCE</scope>
</reference>
<accession>A0A381W3I0</accession>
<evidence type="ECO:0000259" key="4">
    <source>
        <dbReference type="Pfam" id="PF00198"/>
    </source>
</evidence>
<sequence>GATPIINHPEVSIVSIHAARDRAVVREGEIVVRKMMNLTSSFDHRIIDGYDGALLIQELKSMLEHPATIFM</sequence>
<dbReference type="GO" id="GO:0016407">
    <property type="term" value="F:acetyltransferase activity"/>
    <property type="evidence" value="ECO:0007669"/>
    <property type="project" value="TreeGrafter"/>
</dbReference>
<dbReference type="InterPro" id="IPR050743">
    <property type="entry name" value="2-oxoacid_DH_E2_comp"/>
</dbReference>
<dbReference type="Gene3D" id="3.30.559.10">
    <property type="entry name" value="Chloramphenicol acetyltransferase-like domain"/>
    <property type="match status" value="1"/>
</dbReference>
<dbReference type="AlphaFoldDB" id="A0A381W3I0"/>
<evidence type="ECO:0000256" key="1">
    <source>
        <dbReference type="ARBA" id="ARBA00001938"/>
    </source>
</evidence>
<gene>
    <name evidence="5" type="ORF">METZ01_LOCUS99953</name>
</gene>
<organism evidence="5">
    <name type="scientific">marine metagenome</name>
    <dbReference type="NCBI Taxonomy" id="408172"/>
    <lineage>
        <taxon>unclassified sequences</taxon>
        <taxon>metagenomes</taxon>
        <taxon>ecological metagenomes</taxon>
    </lineage>
</organism>
<dbReference type="EMBL" id="UINC01010602">
    <property type="protein sequence ID" value="SVA47099.1"/>
    <property type="molecule type" value="Genomic_DNA"/>
</dbReference>
<dbReference type="GO" id="GO:0005737">
    <property type="term" value="C:cytoplasm"/>
    <property type="evidence" value="ECO:0007669"/>
    <property type="project" value="TreeGrafter"/>
</dbReference>
<dbReference type="PANTHER" id="PTHR43178">
    <property type="entry name" value="DIHYDROLIPOAMIDE ACETYLTRANSFERASE COMPONENT OF PYRUVATE DEHYDROGENASE COMPLEX"/>
    <property type="match status" value="1"/>
</dbReference>
<name>A0A381W3I0_9ZZZZ</name>
<evidence type="ECO:0000313" key="5">
    <source>
        <dbReference type="EMBL" id="SVA47099.1"/>
    </source>
</evidence>